<name>A0ACB7HFX7_MANES</name>
<dbReference type="Proteomes" id="UP000091857">
    <property type="component" value="Chromosome 8"/>
</dbReference>
<evidence type="ECO:0000313" key="1">
    <source>
        <dbReference type="EMBL" id="KAG8649766.1"/>
    </source>
</evidence>
<reference evidence="2" key="1">
    <citation type="journal article" date="2016" name="Nat. Biotechnol.">
        <title>Sequencing wild and cultivated cassava and related species reveals extensive interspecific hybridization and genetic diversity.</title>
        <authorList>
            <person name="Bredeson J.V."/>
            <person name="Lyons J.B."/>
            <person name="Prochnik S.E."/>
            <person name="Wu G.A."/>
            <person name="Ha C.M."/>
            <person name="Edsinger-Gonzales E."/>
            <person name="Grimwood J."/>
            <person name="Schmutz J."/>
            <person name="Rabbi I.Y."/>
            <person name="Egesi C."/>
            <person name="Nauluvula P."/>
            <person name="Lebot V."/>
            <person name="Ndunguru J."/>
            <person name="Mkamilo G."/>
            <person name="Bart R.S."/>
            <person name="Setter T.L."/>
            <person name="Gleadow R.M."/>
            <person name="Kulakow P."/>
            <person name="Ferguson M.E."/>
            <person name="Rounsley S."/>
            <person name="Rokhsar D.S."/>
        </authorList>
    </citation>
    <scope>NUCLEOTIDE SEQUENCE [LARGE SCALE GENOMIC DNA]</scope>
    <source>
        <strain evidence="2">cv. AM560-2</strain>
    </source>
</reference>
<gene>
    <name evidence="1" type="ORF">MANES_08G137750v8</name>
</gene>
<accession>A0ACB7HFX7</accession>
<dbReference type="EMBL" id="CM004394">
    <property type="protein sequence ID" value="KAG8649766.1"/>
    <property type="molecule type" value="Genomic_DNA"/>
</dbReference>
<comment type="caution">
    <text evidence="1">The sequence shown here is derived from an EMBL/GenBank/DDBJ whole genome shotgun (WGS) entry which is preliminary data.</text>
</comment>
<proteinExistence type="predicted"/>
<protein>
    <submittedName>
        <fullName evidence="1">Uncharacterized protein</fullName>
    </submittedName>
</protein>
<sequence length="82" mass="8939">METRGCMLVIILLIGVLELAHGGRGGDVLHFYKMERERMALEVAERLSFRRIIPIVIKLSPPAAATARHQGAPPNAPPGVNN</sequence>
<organism evidence="1 2">
    <name type="scientific">Manihot esculenta</name>
    <name type="common">Cassava</name>
    <name type="synonym">Jatropha manihot</name>
    <dbReference type="NCBI Taxonomy" id="3983"/>
    <lineage>
        <taxon>Eukaryota</taxon>
        <taxon>Viridiplantae</taxon>
        <taxon>Streptophyta</taxon>
        <taxon>Embryophyta</taxon>
        <taxon>Tracheophyta</taxon>
        <taxon>Spermatophyta</taxon>
        <taxon>Magnoliopsida</taxon>
        <taxon>eudicotyledons</taxon>
        <taxon>Gunneridae</taxon>
        <taxon>Pentapetalae</taxon>
        <taxon>rosids</taxon>
        <taxon>fabids</taxon>
        <taxon>Malpighiales</taxon>
        <taxon>Euphorbiaceae</taxon>
        <taxon>Crotonoideae</taxon>
        <taxon>Manihoteae</taxon>
        <taxon>Manihot</taxon>
    </lineage>
</organism>
<evidence type="ECO:0000313" key="2">
    <source>
        <dbReference type="Proteomes" id="UP000091857"/>
    </source>
</evidence>
<keyword evidence="2" id="KW-1185">Reference proteome</keyword>